<reference evidence="3 4" key="1">
    <citation type="submission" date="2019-09" db="EMBL/GenBank/DDBJ databases">
        <title>Bird 10,000 Genomes (B10K) Project - Family phase.</title>
        <authorList>
            <person name="Zhang G."/>
        </authorList>
    </citation>
    <scope>NUCLEOTIDE SEQUENCE [LARGE SCALE GENOMIC DNA]</scope>
    <source>
        <strain evidence="3">B10K-DU-001-16</strain>
        <tissue evidence="3">Muscle</tissue>
    </source>
</reference>
<keyword evidence="2" id="KW-0472">Membrane</keyword>
<gene>
    <name evidence="3" type="primary">Muc15</name>
    <name evidence="3" type="ORF">BUCCAP_R15450</name>
</gene>
<keyword evidence="4" id="KW-1185">Reference proteome</keyword>
<dbReference type="InterPro" id="IPR031371">
    <property type="entry name" value="Mucin-15"/>
</dbReference>
<dbReference type="Pfam" id="PF15672">
    <property type="entry name" value="Mucin15"/>
    <property type="match status" value="1"/>
</dbReference>
<feature type="compositionally biased region" description="Basic and acidic residues" evidence="1">
    <location>
        <begin position="250"/>
        <end position="260"/>
    </location>
</feature>
<feature type="compositionally biased region" description="Polar residues" evidence="1">
    <location>
        <begin position="131"/>
        <end position="156"/>
    </location>
</feature>
<evidence type="ECO:0000256" key="1">
    <source>
        <dbReference type="SAM" id="MobiDB-lite"/>
    </source>
</evidence>
<evidence type="ECO:0000313" key="4">
    <source>
        <dbReference type="Proteomes" id="UP000534107"/>
    </source>
</evidence>
<evidence type="ECO:0000256" key="2">
    <source>
        <dbReference type="SAM" id="Phobius"/>
    </source>
</evidence>
<accession>A0A7K9I563</accession>
<dbReference type="PANTHER" id="PTHR45427">
    <property type="entry name" value="MUCIN-15"/>
    <property type="match status" value="1"/>
</dbReference>
<evidence type="ECO:0000313" key="3">
    <source>
        <dbReference type="EMBL" id="NXH21159.1"/>
    </source>
</evidence>
<sequence>VQPTTQSLVLTTATATNASSLSHAASPTASAPEDVSNQPLRSTGGNTLASNVTVAPTDGINNSATNRIPTSSVTFTTSSDFSGVTKSAAAPSTSTVTPSNSRATYSSPSAGLLPSENSSLSITELFPTGISLTSPAGKQDSPTPNFNSSQQTTELNENFSNSSTASSTSKDASEDKTNKGGVIAGVIIGAILGSLLIGLMTYFLCGKERSDSFSHRRLYDDTRNDPVLHLDNSLGPYDTSFGCVTNDNSSRAEKAEEDNRGCPSDGIPMADITPSHPSL</sequence>
<feature type="transmembrane region" description="Helical" evidence="2">
    <location>
        <begin position="182"/>
        <end position="205"/>
    </location>
</feature>
<dbReference type="OrthoDB" id="9950822at2759"/>
<protein>
    <submittedName>
        <fullName evidence="3">MUC15 protein</fullName>
    </submittedName>
</protein>
<organism evidence="3 4">
    <name type="scientific">Bucco capensis</name>
    <name type="common">collared puffbird</name>
    <dbReference type="NCBI Taxonomy" id="135168"/>
    <lineage>
        <taxon>Eukaryota</taxon>
        <taxon>Metazoa</taxon>
        <taxon>Chordata</taxon>
        <taxon>Craniata</taxon>
        <taxon>Vertebrata</taxon>
        <taxon>Euteleostomi</taxon>
        <taxon>Archelosauria</taxon>
        <taxon>Archosauria</taxon>
        <taxon>Dinosauria</taxon>
        <taxon>Saurischia</taxon>
        <taxon>Theropoda</taxon>
        <taxon>Coelurosauria</taxon>
        <taxon>Aves</taxon>
        <taxon>Neognathae</taxon>
        <taxon>Neoaves</taxon>
        <taxon>Telluraves</taxon>
        <taxon>Coraciimorphae</taxon>
        <taxon>Piciformes</taxon>
        <taxon>Bucconidae</taxon>
        <taxon>Bucco</taxon>
    </lineage>
</organism>
<feature type="compositionally biased region" description="Polar residues" evidence="1">
    <location>
        <begin position="90"/>
        <end position="113"/>
    </location>
</feature>
<keyword evidence="2" id="KW-1133">Transmembrane helix</keyword>
<feature type="non-terminal residue" evidence="3">
    <location>
        <position position="1"/>
    </location>
</feature>
<proteinExistence type="predicted"/>
<comment type="caution">
    <text evidence="3">The sequence shown here is derived from an EMBL/GenBank/DDBJ whole genome shotgun (WGS) entry which is preliminary data.</text>
</comment>
<dbReference type="EMBL" id="VWZO01019439">
    <property type="protein sequence ID" value="NXH21159.1"/>
    <property type="molecule type" value="Genomic_DNA"/>
</dbReference>
<feature type="region of interest" description="Disordered" evidence="1">
    <location>
        <begin position="245"/>
        <end position="279"/>
    </location>
</feature>
<feature type="region of interest" description="Disordered" evidence="1">
    <location>
        <begin position="131"/>
        <end position="177"/>
    </location>
</feature>
<feature type="compositionally biased region" description="Polar residues" evidence="1">
    <location>
        <begin position="35"/>
        <end position="69"/>
    </location>
</feature>
<feature type="non-terminal residue" evidence="3">
    <location>
        <position position="279"/>
    </location>
</feature>
<keyword evidence="2" id="KW-0812">Transmembrane</keyword>
<feature type="compositionally biased region" description="Low complexity" evidence="1">
    <location>
        <begin position="15"/>
        <end position="26"/>
    </location>
</feature>
<feature type="compositionally biased region" description="Low complexity" evidence="1">
    <location>
        <begin position="157"/>
        <end position="170"/>
    </location>
</feature>
<dbReference type="Proteomes" id="UP000534107">
    <property type="component" value="Unassembled WGS sequence"/>
</dbReference>
<feature type="region of interest" description="Disordered" evidence="1">
    <location>
        <begin position="15"/>
        <end position="113"/>
    </location>
</feature>
<dbReference type="PANTHER" id="PTHR45427:SF1">
    <property type="entry name" value="MUCIN-15"/>
    <property type="match status" value="1"/>
</dbReference>
<dbReference type="AlphaFoldDB" id="A0A7K9I563"/>
<feature type="compositionally biased region" description="Low complexity" evidence="1">
    <location>
        <begin position="70"/>
        <end position="85"/>
    </location>
</feature>
<name>A0A7K9I563_9PICI</name>